<protein>
    <submittedName>
        <fullName evidence="1">RNA-binding S4 domain-containing protein</fullName>
    </submittedName>
</protein>
<dbReference type="GO" id="GO:0003723">
    <property type="term" value="F:RNA binding"/>
    <property type="evidence" value="ECO:0007669"/>
    <property type="project" value="InterPro"/>
</dbReference>
<dbReference type="EMBL" id="AJWZ01000893">
    <property type="protein sequence ID" value="EKC75448.1"/>
    <property type="molecule type" value="Genomic_DNA"/>
</dbReference>
<proteinExistence type="predicted"/>
<gene>
    <name evidence="1" type="ORF">OBE_01357</name>
</gene>
<accession>K1TZR9</accession>
<dbReference type="PROSITE" id="PS50889">
    <property type="entry name" value="S4"/>
    <property type="match status" value="1"/>
</dbReference>
<name>K1TZR9_9ZZZZ</name>
<reference evidence="1" key="1">
    <citation type="journal article" date="2013" name="Environ. Microbiol.">
        <title>Microbiota from the distal guts of lean and obese adolescents exhibit partial functional redundancy besides clear differences in community structure.</title>
        <authorList>
            <person name="Ferrer M."/>
            <person name="Ruiz A."/>
            <person name="Lanza F."/>
            <person name="Haange S.B."/>
            <person name="Oberbach A."/>
            <person name="Till H."/>
            <person name="Bargiela R."/>
            <person name="Campoy C."/>
            <person name="Segura M.T."/>
            <person name="Richter M."/>
            <person name="von Bergen M."/>
            <person name="Seifert J."/>
            <person name="Suarez A."/>
        </authorList>
    </citation>
    <scope>NUCLEOTIDE SEQUENCE</scope>
</reference>
<comment type="caution">
    <text evidence="1">The sequence shown here is derived from an EMBL/GenBank/DDBJ whole genome shotgun (WGS) entry which is preliminary data.</text>
</comment>
<organism evidence="1">
    <name type="scientific">human gut metagenome</name>
    <dbReference type="NCBI Taxonomy" id="408170"/>
    <lineage>
        <taxon>unclassified sequences</taxon>
        <taxon>metagenomes</taxon>
        <taxon>organismal metagenomes</taxon>
    </lineage>
</organism>
<dbReference type="SUPFAM" id="SSF55174">
    <property type="entry name" value="Alpha-L RNA-binding motif"/>
    <property type="match status" value="1"/>
</dbReference>
<dbReference type="Gene3D" id="3.10.290.10">
    <property type="entry name" value="RNA-binding S4 domain"/>
    <property type="match status" value="1"/>
</dbReference>
<evidence type="ECO:0000313" key="1">
    <source>
        <dbReference type="EMBL" id="EKC75448.1"/>
    </source>
</evidence>
<dbReference type="CDD" id="cd00165">
    <property type="entry name" value="S4"/>
    <property type="match status" value="1"/>
</dbReference>
<sequence length="75" mass="7904">MDAVVSGMFRLSRTSAAAQIRAGAVHLNYTECLRPDAPVAPGDVLSLRGAGKGSVTEVGGMSRKGRQFVTAELWQ</sequence>
<dbReference type="InterPro" id="IPR036986">
    <property type="entry name" value="S4_RNA-bd_sf"/>
</dbReference>
<dbReference type="AlphaFoldDB" id="K1TZR9"/>